<evidence type="ECO:0000256" key="1">
    <source>
        <dbReference type="SAM" id="MobiDB-lite"/>
    </source>
</evidence>
<proteinExistence type="predicted"/>
<evidence type="ECO:0000313" key="3">
    <source>
        <dbReference type="Proteomes" id="UP001595665"/>
    </source>
</evidence>
<feature type="region of interest" description="Disordered" evidence="1">
    <location>
        <begin position="1"/>
        <end position="31"/>
    </location>
</feature>
<dbReference type="RefSeq" id="WP_379735023.1">
    <property type="nucleotide sequence ID" value="NZ_JBHRVV010000001.1"/>
</dbReference>
<accession>A0ABV7PHC2</accession>
<dbReference type="EMBL" id="JBHRVV010000001">
    <property type="protein sequence ID" value="MFC3458570.1"/>
    <property type="molecule type" value="Genomic_DNA"/>
</dbReference>
<gene>
    <name evidence="2" type="ORF">ACFOPH_09980</name>
</gene>
<evidence type="ECO:0000313" key="2">
    <source>
        <dbReference type="EMBL" id="MFC3458570.1"/>
    </source>
</evidence>
<name>A0ABV7PHC2_9BURK</name>
<reference evidence="3" key="1">
    <citation type="journal article" date="2019" name="Int. J. Syst. Evol. Microbiol.">
        <title>The Global Catalogue of Microorganisms (GCM) 10K type strain sequencing project: providing services to taxonomists for standard genome sequencing and annotation.</title>
        <authorList>
            <consortium name="The Broad Institute Genomics Platform"/>
            <consortium name="The Broad Institute Genome Sequencing Center for Infectious Disease"/>
            <person name="Wu L."/>
            <person name="Ma J."/>
        </authorList>
    </citation>
    <scope>NUCLEOTIDE SEQUENCE [LARGE SCALE GENOMIC DNA]</scope>
    <source>
        <strain evidence="3">CCM 7480</strain>
    </source>
</reference>
<dbReference type="Proteomes" id="UP001595665">
    <property type="component" value="Unassembled WGS sequence"/>
</dbReference>
<organism evidence="2 3">
    <name type="scientific">Massilia haematophila</name>
    <dbReference type="NCBI Taxonomy" id="457923"/>
    <lineage>
        <taxon>Bacteria</taxon>
        <taxon>Pseudomonadati</taxon>
        <taxon>Pseudomonadota</taxon>
        <taxon>Betaproteobacteria</taxon>
        <taxon>Burkholderiales</taxon>
        <taxon>Oxalobacteraceae</taxon>
        <taxon>Telluria group</taxon>
        <taxon>Massilia</taxon>
    </lineage>
</organism>
<keyword evidence="3" id="KW-1185">Reference proteome</keyword>
<comment type="caution">
    <text evidence="2">The sequence shown here is derived from an EMBL/GenBank/DDBJ whole genome shotgun (WGS) entry which is preliminary data.</text>
</comment>
<protein>
    <submittedName>
        <fullName evidence="2">Uncharacterized protein</fullName>
    </submittedName>
</protein>
<sequence length="80" mass="8600">MLKTKKGEAGGQAATGAAKCQRNTKKSAPCGLVRPQASAMERLTKALEQGASSKTVRAYGKTMQRGHEDFVGRSYRNVRS</sequence>